<feature type="region of interest" description="Disordered" evidence="1">
    <location>
        <begin position="160"/>
        <end position="179"/>
    </location>
</feature>
<accession>A0ABQ6JNN9</accession>
<keyword evidence="3" id="KW-1185">Reference proteome</keyword>
<protein>
    <submittedName>
        <fullName evidence="2">Uncharacterized protein</fullName>
    </submittedName>
</protein>
<sequence>MLCVAGVDEPDEALAQVVLTWCLEAVERPAQCPSLVLLGAAEAASEPAQVHVEAGRSAAADARSVALLTAAAQSLWAEQTAVAPEPLAAPAPSAALERAKARADREHAALLVARRDVRAALRLHHGARRPRVVGLFQHVSLLGDGRAGVAAAGRARRRRAWCPSPSSAASTSGPEPPQTSCAVRATSRGRRAWLAEHLDDVDVVLLDNPYDEARPWQFHAEYLARHGVRLAYLPYGNNAIDGDVMTSMLWDRPLHRLAWRAYLPSPLQREPVRQALRRR</sequence>
<name>A0ABQ6JNN9_9ACTN</name>
<dbReference type="Proteomes" id="UP001157017">
    <property type="component" value="Unassembled WGS sequence"/>
</dbReference>
<dbReference type="EMBL" id="BSUZ01000001">
    <property type="protein sequence ID" value="GMA88880.1"/>
    <property type="molecule type" value="Genomic_DNA"/>
</dbReference>
<gene>
    <name evidence="2" type="ORF">GCM10025868_41300</name>
</gene>
<evidence type="ECO:0000313" key="2">
    <source>
        <dbReference type="EMBL" id="GMA88880.1"/>
    </source>
</evidence>
<comment type="caution">
    <text evidence="2">The sequence shown here is derived from an EMBL/GenBank/DDBJ whole genome shotgun (WGS) entry which is preliminary data.</text>
</comment>
<feature type="compositionally biased region" description="Low complexity" evidence="1">
    <location>
        <begin position="161"/>
        <end position="173"/>
    </location>
</feature>
<reference evidence="3" key="1">
    <citation type="journal article" date="2019" name="Int. J. Syst. Evol. Microbiol.">
        <title>The Global Catalogue of Microorganisms (GCM) 10K type strain sequencing project: providing services to taxonomists for standard genome sequencing and annotation.</title>
        <authorList>
            <consortium name="The Broad Institute Genomics Platform"/>
            <consortium name="The Broad Institute Genome Sequencing Center for Infectious Disease"/>
            <person name="Wu L."/>
            <person name="Ma J."/>
        </authorList>
    </citation>
    <scope>NUCLEOTIDE SEQUENCE [LARGE SCALE GENOMIC DNA]</scope>
    <source>
        <strain evidence="3">NBRC 108730</strain>
    </source>
</reference>
<evidence type="ECO:0000313" key="3">
    <source>
        <dbReference type="Proteomes" id="UP001157017"/>
    </source>
</evidence>
<organism evidence="2 3">
    <name type="scientific">Angustibacter aerolatus</name>
    <dbReference type="NCBI Taxonomy" id="1162965"/>
    <lineage>
        <taxon>Bacteria</taxon>
        <taxon>Bacillati</taxon>
        <taxon>Actinomycetota</taxon>
        <taxon>Actinomycetes</taxon>
        <taxon>Kineosporiales</taxon>
        <taxon>Kineosporiaceae</taxon>
    </lineage>
</organism>
<proteinExistence type="predicted"/>
<evidence type="ECO:0000256" key="1">
    <source>
        <dbReference type="SAM" id="MobiDB-lite"/>
    </source>
</evidence>